<dbReference type="EMBL" id="AP025739">
    <property type="protein sequence ID" value="BDI30323.1"/>
    <property type="molecule type" value="Genomic_DNA"/>
</dbReference>
<dbReference type="OrthoDB" id="9770306at2"/>
<accession>A0A402CV97</accession>
<gene>
    <name evidence="1" type="primary">lutA</name>
    <name evidence="1" type="ORF">CCAX7_23740</name>
</gene>
<dbReference type="GO" id="GO:0016491">
    <property type="term" value="F:oxidoreductase activity"/>
    <property type="evidence" value="ECO:0007669"/>
    <property type="project" value="UniProtKB-ARBA"/>
</dbReference>
<proteinExistence type="predicted"/>
<keyword evidence="2" id="KW-1185">Reference proteome</keyword>
<name>A0A402CV97_9BACT</name>
<dbReference type="Pfam" id="PF02754">
    <property type="entry name" value="CCG"/>
    <property type="match status" value="2"/>
</dbReference>
<dbReference type="PANTHER" id="PTHR30296">
    <property type="entry name" value="UNCHARACTERIZED PROTEIN YKGE"/>
    <property type="match status" value="1"/>
</dbReference>
<reference evidence="1 2" key="1">
    <citation type="journal article" date="2019" name="Int. J. Syst. Evol. Microbiol.">
        <title>Capsulimonas corticalis gen. nov., sp. nov., an aerobic capsulated bacterium, of a novel bacterial order, Capsulimonadales ord. nov., of the class Armatimonadia of the phylum Armatimonadetes.</title>
        <authorList>
            <person name="Li J."/>
            <person name="Kudo C."/>
            <person name="Tonouchi A."/>
        </authorList>
    </citation>
    <scope>NUCLEOTIDE SEQUENCE [LARGE SCALE GENOMIC DNA]</scope>
    <source>
        <strain evidence="1 2">AX-7</strain>
    </source>
</reference>
<sequence>MRVTLFITCLVDQFFPNVGVSMVRLLRRYGCEVSFPQSQTCCGQPAFNSGYVREAREVALNQLNAFEGAEYVVSPSGSCSGMVHHYYHELFADDPRLAARADALAAKTYEFSQFLVNVLGVTDVGAVCPHTVTYHPACHGSRILGIKNEPMALLQHVEGITLLPLPKAEDCCGFGGAFSVKLGDISGAMVNEKVDHITETDADFLVSGDMGCLMNMGGQMKKRGLKTEPLHLAEFLYRFSS</sequence>
<organism evidence="1 2">
    <name type="scientific">Capsulimonas corticalis</name>
    <dbReference type="NCBI Taxonomy" id="2219043"/>
    <lineage>
        <taxon>Bacteria</taxon>
        <taxon>Bacillati</taxon>
        <taxon>Armatimonadota</taxon>
        <taxon>Armatimonadia</taxon>
        <taxon>Capsulimonadales</taxon>
        <taxon>Capsulimonadaceae</taxon>
        <taxon>Capsulimonas</taxon>
    </lineage>
</organism>
<evidence type="ECO:0000313" key="1">
    <source>
        <dbReference type="EMBL" id="BDI30323.1"/>
    </source>
</evidence>
<dbReference type="KEGG" id="ccot:CCAX7_23740"/>
<dbReference type="RefSeq" id="WP_119321284.1">
    <property type="nucleotide sequence ID" value="NZ_AP025739.1"/>
</dbReference>
<dbReference type="Proteomes" id="UP000287394">
    <property type="component" value="Chromosome"/>
</dbReference>
<dbReference type="PANTHER" id="PTHR30296:SF0">
    <property type="entry name" value="LACTATE UTILIZATION PROTEIN A"/>
    <property type="match status" value="1"/>
</dbReference>
<dbReference type="GO" id="GO:0005829">
    <property type="term" value="C:cytosol"/>
    <property type="evidence" value="ECO:0007669"/>
    <property type="project" value="TreeGrafter"/>
</dbReference>
<dbReference type="FunCoup" id="A0A402CV97">
    <property type="interactions" value="50"/>
</dbReference>
<protein>
    <submittedName>
        <fullName evidence="1">Lactate utilization protein A</fullName>
    </submittedName>
</protein>
<dbReference type="AlphaFoldDB" id="A0A402CV97"/>
<dbReference type="InterPro" id="IPR004017">
    <property type="entry name" value="Cys_rich_dom"/>
</dbReference>
<evidence type="ECO:0000313" key="2">
    <source>
        <dbReference type="Proteomes" id="UP000287394"/>
    </source>
</evidence>